<sequence>MQRIKMYLDFIKIEHTLFALPFAYAGAFLAEGGLISLRLAFLILTAFTGLRTAAMTFNRIIDREIDAKNPRTAMRHLPAGLISLKEAYAIAVLALAIYFISAALINKTALMLSPIPAITAYIYPYLKRFTCLCHYVLGLNLAFAPLGGWIAVTDSIDIFGSELVPTLIGVAVMFWVAGFDMIYGLQDVEFDRSNNLHSIGAHFGVRAALWLSRLNHVIFFALIAIALQIHNAKLAELFLPLIALLLFYEHYIVRDGYDEAKIQIAFFYVNALVSSALLAAIFADAIFSKLL</sequence>
<comment type="cofactor">
    <cofactor evidence="1">
        <name>Mg(2+)</name>
        <dbReference type="ChEBI" id="CHEBI:18420"/>
    </cofactor>
</comment>
<evidence type="ECO:0000256" key="6">
    <source>
        <dbReference type="ARBA" id="ARBA00022989"/>
    </source>
</evidence>
<dbReference type="PANTHER" id="PTHR11048">
    <property type="entry name" value="PRENYLTRANSFERASES"/>
    <property type="match status" value="1"/>
</dbReference>
<feature type="transmembrane region" description="Helical" evidence="8">
    <location>
        <begin position="163"/>
        <end position="183"/>
    </location>
</feature>
<dbReference type="Gene3D" id="1.10.357.140">
    <property type="entry name" value="UbiA prenyltransferase"/>
    <property type="match status" value="1"/>
</dbReference>
<reference evidence="9 10" key="1">
    <citation type="submission" date="2013-07" db="EMBL/GenBank/DDBJ databases">
        <title>Genome of Archaeoglobus fulgidus.</title>
        <authorList>
            <person name="Fiebig A."/>
            <person name="Birkeland N.-K."/>
        </authorList>
    </citation>
    <scope>NUCLEOTIDE SEQUENCE [LARGE SCALE GENOMIC DNA]</scope>
    <source>
        <strain evidence="9 10">DSM 8774</strain>
    </source>
</reference>
<feature type="transmembrane region" description="Helical" evidence="8">
    <location>
        <begin position="203"/>
        <end position="227"/>
    </location>
</feature>
<organism evidence="9 10">
    <name type="scientific">Archaeoglobus fulgidus DSM 8774</name>
    <dbReference type="NCBI Taxonomy" id="1344584"/>
    <lineage>
        <taxon>Archaea</taxon>
        <taxon>Methanobacteriati</taxon>
        <taxon>Methanobacteriota</taxon>
        <taxon>Archaeoglobi</taxon>
        <taxon>Archaeoglobales</taxon>
        <taxon>Archaeoglobaceae</taxon>
        <taxon>Archaeoglobus</taxon>
    </lineage>
</organism>
<dbReference type="InterPro" id="IPR000537">
    <property type="entry name" value="UbiA_prenyltransferase"/>
</dbReference>
<dbReference type="PANTHER" id="PTHR11048:SF28">
    <property type="entry name" value="4-HYDROXYBENZOATE POLYPRENYLTRANSFERASE, MITOCHONDRIAL"/>
    <property type="match status" value="1"/>
</dbReference>
<evidence type="ECO:0000313" key="9">
    <source>
        <dbReference type="EMBL" id="AIG99164.1"/>
    </source>
</evidence>
<feature type="transmembrane region" description="Helical" evidence="8">
    <location>
        <begin position="234"/>
        <end position="253"/>
    </location>
</feature>
<evidence type="ECO:0000256" key="7">
    <source>
        <dbReference type="ARBA" id="ARBA00023136"/>
    </source>
</evidence>
<keyword evidence="5 8" id="KW-0812">Transmembrane</keyword>
<keyword evidence="6 8" id="KW-1133">Transmembrane helix</keyword>
<feature type="transmembrane region" description="Helical" evidence="8">
    <location>
        <begin position="125"/>
        <end position="151"/>
    </location>
</feature>
<dbReference type="GO" id="GO:0005886">
    <property type="term" value="C:plasma membrane"/>
    <property type="evidence" value="ECO:0007669"/>
    <property type="project" value="UniProtKB-SubCell"/>
</dbReference>
<dbReference type="AlphaFoldDB" id="A0A075WIW2"/>
<evidence type="ECO:0000256" key="3">
    <source>
        <dbReference type="ARBA" id="ARBA00005985"/>
    </source>
</evidence>
<evidence type="ECO:0000256" key="1">
    <source>
        <dbReference type="ARBA" id="ARBA00001946"/>
    </source>
</evidence>
<proteinExistence type="inferred from homology"/>
<feature type="transmembrane region" description="Helical" evidence="8">
    <location>
        <begin position="265"/>
        <end position="287"/>
    </location>
</feature>
<dbReference type="Gene3D" id="1.20.120.1780">
    <property type="entry name" value="UbiA prenyltransferase"/>
    <property type="match status" value="1"/>
</dbReference>
<dbReference type="EMBL" id="CP006577">
    <property type="protein sequence ID" value="AIG99164.1"/>
    <property type="molecule type" value="Genomic_DNA"/>
</dbReference>
<comment type="subcellular location">
    <subcellularLocation>
        <location evidence="2">Cell membrane</location>
        <topology evidence="2">Multi-pass membrane protein</topology>
    </subcellularLocation>
</comment>
<dbReference type="InterPro" id="IPR006371">
    <property type="entry name" value="Polyprenyltransferase_UbiA-li"/>
</dbReference>
<dbReference type="HOGENOM" id="CLU_034879_5_1_2"/>
<dbReference type="Proteomes" id="UP000028501">
    <property type="component" value="Chromosome"/>
</dbReference>
<evidence type="ECO:0000256" key="5">
    <source>
        <dbReference type="ARBA" id="ARBA00022692"/>
    </source>
</evidence>
<dbReference type="Pfam" id="PF01040">
    <property type="entry name" value="UbiA"/>
    <property type="match status" value="1"/>
</dbReference>
<feature type="transmembrane region" description="Helical" evidence="8">
    <location>
        <begin position="82"/>
        <end position="105"/>
    </location>
</feature>
<dbReference type="InterPro" id="IPR044878">
    <property type="entry name" value="UbiA_sf"/>
</dbReference>
<dbReference type="NCBIfam" id="TIGR01475">
    <property type="entry name" value="ubiA_other"/>
    <property type="match status" value="1"/>
</dbReference>
<evidence type="ECO:0000313" key="10">
    <source>
        <dbReference type="Proteomes" id="UP000028501"/>
    </source>
</evidence>
<dbReference type="RefSeq" id="WP_048096269.1">
    <property type="nucleotide sequence ID" value="NZ_CP006577.1"/>
</dbReference>
<dbReference type="GO" id="GO:0006744">
    <property type="term" value="P:ubiquinone biosynthetic process"/>
    <property type="evidence" value="ECO:0007669"/>
    <property type="project" value="TreeGrafter"/>
</dbReference>
<keyword evidence="4 9" id="KW-0808">Transferase</keyword>
<accession>A0A075WIW2</accession>
<dbReference type="EC" id="2.5.1.39" evidence="9"/>
<feature type="transmembrane region" description="Helical" evidence="8">
    <location>
        <begin position="39"/>
        <end position="61"/>
    </location>
</feature>
<dbReference type="EC" id="2.5.1.-" evidence="9"/>
<dbReference type="CDD" id="cd13959">
    <property type="entry name" value="PT_UbiA_COQ2"/>
    <property type="match status" value="1"/>
</dbReference>
<dbReference type="FunFam" id="1.10.357.140:FF:000008">
    <property type="entry name" value="4-hydroxybenzoate octaprenyltransferase"/>
    <property type="match status" value="1"/>
</dbReference>
<protein>
    <submittedName>
        <fullName evidence="9">Putative 4-hydroxybenzoate polyprenyltransferase</fullName>
        <ecNumber evidence="9">2.5.1.-</ecNumber>
        <ecNumber evidence="9">2.5.1.39</ecNumber>
    </submittedName>
</protein>
<dbReference type="GO" id="GO:0008412">
    <property type="term" value="F:4-hydroxybenzoate polyprenyltransferase activity"/>
    <property type="evidence" value="ECO:0007669"/>
    <property type="project" value="UniProtKB-EC"/>
</dbReference>
<evidence type="ECO:0000256" key="2">
    <source>
        <dbReference type="ARBA" id="ARBA00004651"/>
    </source>
</evidence>
<keyword evidence="7 8" id="KW-0472">Membrane</keyword>
<dbReference type="InterPro" id="IPR039653">
    <property type="entry name" value="Prenyltransferase"/>
</dbReference>
<comment type="similarity">
    <text evidence="3">Belongs to the UbiA prenyltransferase family.</text>
</comment>
<evidence type="ECO:0000256" key="8">
    <source>
        <dbReference type="SAM" id="Phobius"/>
    </source>
</evidence>
<gene>
    <name evidence="9" type="ORF">AFULGI_00024470</name>
</gene>
<dbReference type="GeneID" id="24795922"/>
<dbReference type="KEGG" id="afg:AFULGI_00024470"/>
<name>A0A075WIW2_ARCFL</name>
<evidence type="ECO:0000256" key="4">
    <source>
        <dbReference type="ARBA" id="ARBA00022679"/>
    </source>
</evidence>